<dbReference type="Gene3D" id="3.30.200.20">
    <property type="entry name" value="Phosphorylase Kinase, domain 1"/>
    <property type="match status" value="1"/>
</dbReference>
<dbReference type="InterPro" id="IPR000961">
    <property type="entry name" value="AGC-kinase_C"/>
</dbReference>
<evidence type="ECO:0000256" key="9">
    <source>
        <dbReference type="ARBA" id="ARBA00048679"/>
    </source>
</evidence>
<dbReference type="SMART" id="SM00220">
    <property type="entry name" value="S_TKc"/>
    <property type="match status" value="1"/>
</dbReference>
<evidence type="ECO:0000259" key="13">
    <source>
        <dbReference type="PROSITE" id="PS50011"/>
    </source>
</evidence>
<dbReference type="FunFam" id="3.30.200.20:FF:000102">
    <property type="entry name" value="Non-specific serine/threonine protein kinase"/>
    <property type="match status" value="1"/>
</dbReference>
<comment type="catalytic activity">
    <reaction evidence="9">
        <text>L-seryl-[protein] + ATP = O-phospho-L-seryl-[protein] + ADP + H(+)</text>
        <dbReference type="Rhea" id="RHEA:17989"/>
        <dbReference type="Rhea" id="RHEA-COMP:9863"/>
        <dbReference type="Rhea" id="RHEA-COMP:11604"/>
        <dbReference type="ChEBI" id="CHEBI:15378"/>
        <dbReference type="ChEBI" id="CHEBI:29999"/>
        <dbReference type="ChEBI" id="CHEBI:30616"/>
        <dbReference type="ChEBI" id="CHEBI:83421"/>
        <dbReference type="ChEBI" id="CHEBI:456216"/>
        <dbReference type="EC" id="2.7.11.1"/>
    </reaction>
</comment>
<feature type="domain" description="Protein kinase" evidence="13">
    <location>
        <begin position="119"/>
        <end position="418"/>
    </location>
</feature>
<evidence type="ECO:0000256" key="12">
    <source>
        <dbReference type="SAM" id="MobiDB-lite"/>
    </source>
</evidence>
<evidence type="ECO:0000313" key="16">
    <source>
        <dbReference type="Proteomes" id="UP000325315"/>
    </source>
</evidence>
<dbReference type="InterPro" id="IPR059233">
    <property type="entry name" value="MobB_NdrA/B/Cbk1"/>
</dbReference>
<dbReference type="FunFam" id="1.10.510.10:FF:000106">
    <property type="entry name" value="Non-specific serine/threonine protein kinase"/>
    <property type="match status" value="1"/>
</dbReference>
<evidence type="ECO:0000256" key="5">
    <source>
        <dbReference type="ARBA" id="ARBA00022741"/>
    </source>
</evidence>
<keyword evidence="4" id="KW-0808">Transferase</keyword>
<dbReference type="InterPro" id="IPR017441">
    <property type="entry name" value="Protein_kinase_ATP_BS"/>
</dbReference>
<accession>A0A5B6WG38</accession>
<keyword evidence="3" id="KW-0597">Phosphoprotein</keyword>
<keyword evidence="11" id="KW-0175">Coiled coil</keyword>
<evidence type="ECO:0000256" key="7">
    <source>
        <dbReference type="ARBA" id="ARBA00022840"/>
    </source>
</evidence>
<dbReference type="FunFam" id="1.10.510.10:FF:000042">
    <property type="entry name" value="Non-specific serine/threonine protein kinase"/>
    <property type="match status" value="1"/>
</dbReference>
<comment type="caution">
    <text evidence="15">The sequence shown here is derived from an EMBL/GenBank/DDBJ whole genome shotgun (WGS) entry which is preliminary data.</text>
</comment>
<dbReference type="GO" id="GO:0005524">
    <property type="term" value="F:ATP binding"/>
    <property type="evidence" value="ECO:0007669"/>
    <property type="project" value="UniProtKB-UniRule"/>
</dbReference>
<dbReference type="PANTHER" id="PTHR22988">
    <property type="entry name" value="MYOTONIC DYSTROPHY S/T KINASE-RELATED"/>
    <property type="match status" value="1"/>
</dbReference>
<dbReference type="SMART" id="SM00133">
    <property type="entry name" value="S_TK_X"/>
    <property type="match status" value="1"/>
</dbReference>
<dbReference type="PROSITE" id="PS51285">
    <property type="entry name" value="AGC_KINASE_CTER"/>
    <property type="match status" value="1"/>
</dbReference>
<dbReference type="InterPro" id="IPR011009">
    <property type="entry name" value="Kinase-like_dom_sf"/>
</dbReference>
<dbReference type="EMBL" id="SMMG02000003">
    <property type="protein sequence ID" value="KAA3480851.1"/>
    <property type="molecule type" value="Genomic_DNA"/>
</dbReference>
<gene>
    <name evidence="15" type="primary">trc</name>
    <name evidence="15" type="ORF">EPI10_021259</name>
</gene>
<feature type="compositionally biased region" description="Basic and acidic residues" evidence="12">
    <location>
        <begin position="14"/>
        <end position="25"/>
    </location>
</feature>
<dbReference type="PANTHER" id="PTHR22988:SF76">
    <property type="entry name" value="CHROMOSOME UNDETERMINED SCAFFOLD_135, WHOLE GENOME SHOTGUN SEQUENCE"/>
    <property type="match status" value="1"/>
</dbReference>
<feature type="domain" description="AGC-kinase C-terminal" evidence="14">
    <location>
        <begin position="419"/>
        <end position="570"/>
    </location>
</feature>
<evidence type="ECO:0000313" key="15">
    <source>
        <dbReference type="EMBL" id="KAA3480851.1"/>
    </source>
</evidence>
<dbReference type="InterPro" id="IPR050839">
    <property type="entry name" value="Rho-assoc_Ser/Thr_Kinase"/>
</dbReference>
<organism evidence="15 16">
    <name type="scientific">Gossypium australe</name>
    <dbReference type="NCBI Taxonomy" id="47621"/>
    <lineage>
        <taxon>Eukaryota</taxon>
        <taxon>Viridiplantae</taxon>
        <taxon>Streptophyta</taxon>
        <taxon>Embryophyta</taxon>
        <taxon>Tracheophyta</taxon>
        <taxon>Spermatophyta</taxon>
        <taxon>Magnoliopsida</taxon>
        <taxon>eudicotyledons</taxon>
        <taxon>Gunneridae</taxon>
        <taxon>Pentapetalae</taxon>
        <taxon>rosids</taxon>
        <taxon>malvids</taxon>
        <taxon>Malvales</taxon>
        <taxon>Malvaceae</taxon>
        <taxon>Malvoideae</taxon>
        <taxon>Gossypium</taxon>
    </lineage>
</organism>
<protein>
    <recommendedName>
        <fullName evidence="1">non-specific serine/threonine protein kinase</fullName>
        <ecNumber evidence="1">2.7.11.1</ecNumber>
    </recommendedName>
</protein>
<dbReference type="PROSITE" id="PS00108">
    <property type="entry name" value="PROTEIN_KINASE_ST"/>
    <property type="match status" value="1"/>
</dbReference>
<dbReference type="EC" id="2.7.11.1" evidence="1"/>
<evidence type="ECO:0000256" key="8">
    <source>
        <dbReference type="ARBA" id="ARBA00047899"/>
    </source>
</evidence>
<dbReference type="OrthoDB" id="3638488at2759"/>
<keyword evidence="6 15" id="KW-0418">Kinase</keyword>
<dbReference type="Proteomes" id="UP000325315">
    <property type="component" value="Unassembled WGS sequence"/>
</dbReference>
<dbReference type="SUPFAM" id="SSF56112">
    <property type="entry name" value="Protein kinase-like (PK-like)"/>
    <property type="match status" value="1"/>
</dbReference>
<evidence type="ECO:0000256" key="1">
    <source>
        <dbReference type="ARBA" id="ARBA00012513"/>
    </source>
</evidence>
<feature type="region of interest" description="Disordered" evidence="12">
    <location>
        <begin position="14"/>
        <end position="52"/>
    </location>
</feature>
<dbReference type="PROSITE" id="PS50011">
    <property type="entry name" value="PROTEIN_KINASE_DOM"/>
    <property type="match status" value="1"/>
</dbReference>
<evidence type="ECO:0000256" key="6">
    <source>
        <dbReference type="ARBA" id="ARBA00022777"/>
    </source>
</evidence>
<feature type="coiled-coil region" evidence="11">
    <location>
        <begin position="68"/>
        <end position="95"/>
    </location>
</feature>
<reference evidence="15" key="1">
    <citation type="submission" date="2019-08" db="EMBL/GenBank/DDBJ databases">
        <authorList>
            <person name="Liu F."/>
        </authorList>
    </citation>
    <scope>NUCLEOTIDE SEQUENCE [LARGE SCALE GENOMIC DNA]</scope>
    <source>
        <strain evidence="15">PA1801</strain>
        <tissue evidence="15">Leaf</tissue>
    </source>
</reference>
<name>A0A5B6WG38_9ROSI</name>
<keyword evidence="2" id="KW-0723">Serine/threonine-protein kinase</keyword>
<keyword evidence="16" id="KW-1185">Reference proteome</keyword>
<evidence type="ECO:0000256" key="3">
    <source>
        <dbReference type="ARBA" id="ARBA00022553"/>
    </source>
</evidence>
<evidence type="ECO:0000259" key="14">
    <source>
        <dbReference type="PROSITE" id="PS51285"/>
    </source>
</evidence>
<evidence type="ECO:0000256" key="10">
    <source>
        <dbReference type="PROSITE-ProRule" id="PRU10141"/>
    </source>
</evidence>
<proteinExistence type="predicted"/>
<feature type="binding site" evidence="10">
    <location>
        <position position="148"/>
    </location>
    <ligand>
        <name>ATP</name>
        <dbReference type="ChEBI" id="CHEBI:30616"/>
    </ligand>
</feature>
<evidence type="ECO:0000256" key="4">
    <source>
        <dbReference type="ARBA" id="ARBA00022679"/>
    </source>
</evidence>
<dbReference type="GO" id="GO:0004674">
    <property type="term" value="F:protein serine/threonine kinase activity"/>
    <property type="evidence" value="ECO:0007669"/>
    <property type="project" value="UniProtKB-KW"/>
</dbReference>
<dbReference type="AlphaFoldDB" id="A0A5B6WG38"/>
<evidence type="ECO:0000256" key="11">
    <source>
        <dbReference type="SAM" id="Coils"/>
    </source>
</evidence>
<dbReference type="InterPro" id="IPR000719">
    <property type="entry name" value="Prot_kinase_dom"/>
</dbReference>
<comment type="catalytic activity">
    <reaction evidence="8">
        <text>L-threonyl-[protein] + ATP = O-phospho-L-threonyl-[protein] + ADP + H(+)</text>
        <dbReference type="Rhea" id="RHEA:46608"/>
        <dbReference type="Rhea" id="RHEA-COMP:11060"/>
        <dbReference type="Rhea" id="RHEA-COMP:11605"/>
        <dbReference type="ChEBI" id="CHEBI:15378"/>
        <dbReference type="ChEBI" id="CHEBI:30013"/>
        <dbReference type="ChEBI" id="CHEBI:30616"/>
        <dbReference type="ChEBI" id="CHEBI:61977"/>
        <dbReference type="ChEBI" id="CHEBI:456216"/>
        <dbReference type="EC" id="2.7.11.1"/>
    </reaction>
</comment>
<dbReference type="CDD" id="cd05599">
    <property type="entry name" value="STKc_NDR_like"/>
    <property type="match status" value="1"/>
</dbReference>
<evidence type="ECO:0000256" key="2">
    <source>
        <dbReference type="ARBA" id="ARBA00022527"/>
    </source>
</evidence>
<keyword evidence="7 10" id="KW-0067">ATP-binding</keyword>
<dbReference type="PROSITE" id="PS00107">
    <property type="entry name" value="PROTEIN_KINASE_ATP"/>
    <property type="match status" value="1"/>
</dbReference>
<keyword evidence="5 10" id="KW-0547">Nucleotide-binding</keyword>
<dbReference type="InterPro" id="IPR008271">
    <property type="entry name" value="Ser/Thr_kinase_AS"/>
</dbReference>
<dbReference type="Gene3D" id="1.10.510.10">
    <property type="entry name" value="Transferase(Phosphotransferase) domain 1"/>
    <property type="match status" value="1"/>
</dbReference>
<sequence>MESVRCWFNKLKSKDKMKSSKKKEAAGNAKEGSKPPAGEEVPSNVTKQRVEAAKQYIENHYKKQMKSLQERKERRDILEKKLADAEVSEEEHNNLLKYFEKKETEYMHLQRHKMGADDFEPLTMIGKGAFGEVRICREKATGHVYAMKKLKKSEMLRRGQVEHVKAERNLLAEVDSNCIVKLYCSFQDEEYLYLIMEYLPGGDMMTLLMRKDTLTEDEARFYVGETVLAIESIHKHNYIHRDIKPDNLLLDRNGHMKLSDFGLCKPLDCSNLQEEDFSTANNLSGALLSDGRPAAPKRTQQEQLQHWQRNRRMLAYSTVGTPDYIAPEVLLKKGYGMECDWWSLGAIMYEMLVGYPPFYSDEPMSTCRKIVNWRTHLKFPEEAKLSPEAKDLISKLLCNVEQRLGTKGAHEIKIHPWFKGIEWDKLYQMKAAFIPEVNDELDTQNFEKFEEVDNQIPSAAKSGPWRKFGEHLATKEMFSIWPWWGRETKPGAKTEYRHPGHNTSTVERFASSQDNTLRRCLPERDRPPLNNVIFLYNVIYLYPLLQMLSSKDINFMGYTYKNVEIVNDNQLPGIAQLKKKSSKPKRPSIKSLFEDEAAAATNQPVQGSFLNLFPTQIEASEAENHSRK</sequence>
<dbReference type="CDD" id="cd21742">
    <property type="entry name" value="MobB_NDR_LATS-like"/>
    <property type="match status" value="1"/>
</dbReference>
<dbReference type="Pfam" id="PF00069">
    <property type="entry name" value="Pkinase"/>
    <property type="match status" value="2"/>
</dbReference>